<proteinExistence type="predicted"/>
<evidence type="ECO:0000313" key="4">
    <source>
        <dbReference type="EMBL" id="TWF79030.1"/>
    </source>
</evidence>
<evidence type="ECO:0000259" key="3">
    <source>
        <dbReference type="PROSITE" id="PS51677"/>
    </source>
</evidence>
<dbReference type="AlphaFoldDB" id="A0A561SVY8"/>
<dbReference type="GO" id="GO:0016810">
    <property type="term" value="F:hydrolase activity, acting on carbon-nitrogen (but not peptide) bonds"/>
    <property type="evidence" value="ECO:0007669"/>
    <property type="project" value="InterPro"/>
</dbReference>
<feature type="domain" description="NodB homology" evidence="3">
    <location>
        <begin position="51"/>
        <end position="253"/>
    </location>
</feature>
<dbReference type="InterPro" id="IPR002509">
    <property type="entry name" value="NODB_dom"/>
</dbReference>
<sequence>MARRGRTVLMLHDVLPDDRQLGESGFTGPGPDRYKIRQSLFESMAGRARASGTILTFDDGGRSALDVVAPVLAEHGLRGEFFIATARLGTPGFLDRKGLGELAAAGHVIGSHSHTHPEVMTELSDEEIRTEWRTSIAVLEDATGMPVERASVPNGFTNRAVLAAAHESGIRTLYTSTPTRRRRTYATMDVIGRFAVLGVDGSGWAVALASGAVAPRLKQQARWNTLALSKKLLGARYPAVRSKILGVLSGRSA</sequence>
<name>A0A561SVY8_9PSEU</name>
<dbReference type="PANTHER" id="PTHR34216:SF3">
    <property type="entry name" value="POLY-BETA-1,6-N-ACETYL-D-GLUCOSAMINE N-DEACETYLASE"/>
    <property type="match status" value="1"/>
</dbReference>
<dbReference type="Pfam" id="PF01522">
    <property type="entry name" value="Polysacc_deac_1"/>
    <property type="match status" value="1"/>
</dbReference>
<comment type="caution">
    <text evidence="4">The sequence shown here is derived from an EMBL/GenBank/DDBJ whole genome shotgun (WGS) entry which is preliminary data.</text>
</comment>
<dbReference type="InterPro" id="IPR051398">
    <property type="entry name" value="Polysacch_Deacetylase"/>
</dbReference>
<dbReference type="PROSITE" id="PS51677">
    <property type="entry name" value="NODB"/>
    <property type="match status" value="1"/>
</dbReference>
<accession>A0A561SVY8</accession>
<dbReference type="Gene3D" id="3.20.20.370">
    <property type="entry name" value="Glycoside hydrolase/deacetylase"/>
    <property type="match status" value="1"/>
</dbReference>
<reference evidence="4 5" key="1">
    <citation type="submission" date="2019-06" db="EMBL/GenBank/DDBJ databases">
        <title>Sequencing the genomes of 1000 actinobacteria strains.</title>
        <authorList>
            <person name="Klenk H.-P."/>
        </authorList>
    </citation>
    <scope>NUCLEOTIDE SEQUENCE [LARGE SCALE GENOMIC DNA]</scope>
    <source>
        <strain evidence="4 5">DSM 45671</strain>
    </source>
</reference>
<dbReference type="SUPFAM" id="SSF88713">
    <property type="entry name" value="Glycoside hydrolase/deacetylase"/>
    <property type="match status" value="1"/>
</dbReference>
<keyword evidence="5" id="KW-1185">Reference proteome</keyword>
<gene>
    <name evidence="4" type="ORF">FHX44_114956</name>
</gene>
<dbReference type="OrthoDB" id="9782872at2"/>
<evidence type="ECO:0000256" key="1">
    <source>
        <dbReference type="ARBA" id="ARBA00004613"/>
    </source>
</evidence>
<dbReference type="GO" id="GO:0005576">
    <property type="term" value="C:extracellular region"/>
    <property type="evidence" value="ECO:0007669"/>
    <property type="project" value="UniProtKB-SubCell"/>
</dbReference>
<dbReference type="EMBL" id="VIWU01000001">
    <property type="protein sequence ID" value="TWF79030.1"/>
    <property type="molecule type" value="Genomic_DNA"/>
</dbReference>
<evidence type="ECO:0000313" key="5">
    <source>
        <dbReference type="Proteomes" id="UP000321261"/>
    </source>
</evidence>
<dbReference type="Proteomes" id="UP000321261">
    <property type="component" value="Unassembled WGS sequence"/>
</dbReference>
<organism evidence="4 5">
    <name type="scientific">Pseudonocardia hierapolitana</name>
    <dbReference type="NCBI Taxonomy" id="1128676"/>
    <lineage>
        <taxon>Bacteria</taxon>
        <taxon>Bacillati</taxon>
        <taxon>Actinomycetota</taxon>
        <taxon>Actinomycetes</taxon>
        <taxon>Pseudonocardiales</taxon>
        <taxon>Pseudonocardiaceae</taxon>
        <taxon>Pseudonocardia</taxon>
    </lineage>
</organism>
<evidence type="ECO:0000256" key="2">
    <source>
        <dbReference type="ARBA" id="ARBA00022729"/>
    </source>
</evidence>
<protein>
    <submittedName>
        <fullName evidence="4">Polysaccharide deacetylase</fullName>
    </submittedName>
</protein>
<dbReference type="InterPro" id="IPR011330">
    <property type="entry name" value="Glyco_hydro/deAcase_b/a-brl"/>
</dbReference>
<keyword evidence="2" id="KW-0732">Signal</keyword>
<dbReference type="PANTHER" id="PTHR34216">
    <property type="match status" value="1"/>
</dbReference>
<comment type="subcellular location">
    <subcellularLocation>
        <location evidence="1">Secreted</location>
    </subcellularLocation>
</comment>
<dbReference type="GO" id="GO:0005975">
    <property type="term" value="P:carbohydrate metabolic process"/>
    <property type="evidence" value="ECO:0007669"/>
    <property type="project" value="InterPro"/>
</dbReference>
<dbReference type="CDD" id="cd10918">
    <property type="entry name" value="CE4_NodB_like_5s_6s"/>
    <property type="match status" value="1"/>
</dbReference>